<dbReference type="Pfam" id="PF13560">
    <property type="entry name" value="HTH_31"/>
    <property type="match status" value="1"/>
</dbReference>
<dbReference type="PROSITE" id="PS50943">
    <property type="entry name" value="HTH_CROC1"/>
    <property type="match status" value="1"/>
</dbReference>
<dbReference type="PANTHER" id="PTHR35010:SF2">
    <property type="entry name" value="BLL4672 PROTEIN"/>
    <property type="match status" value="1"/>
</dbReference>
<proteinExistence type="predicted"/>
<accession>A0A428ZNN0</accession>
<dbReference type="PANTHER" id="PTHR35010">
    <property type="entry name" value="BLL4672 PROTEIN-RELATED"/>
    <property type="match status" value="1"/>
</dbReference>
<dbReference type="SMART" id="SM00530">
    <property type="entry name" value="HTH_XRE"/>
    <property type="match status" value="1"/>
</dbReference>
<dbReference type="Gene3D" id="1.10.260.40">
    <property type="entry name" value="lambda repressor-like DNA-binding domains"/>
    <property type="match status" value="1"/>
</dbReference>
<evidence type="ECO:0000259" key="2">
    <source>
        <dbReference type="PROSITE" id="PS50943"/>
    </source>
</evidence>
<evidence type="ECO:0000313" key="3">
    <source>
        <dbReference type="EMBL" id="RSM89658.1"/>
    </source>
</evidence>
<dbReference type="CDD" id="cd00093">
    <property type="entry name" value="HTH_XRE"/>
    <property type="match status" value="1"/>
</dbReference>
<dbReference type="InterPro" id="IPR041413">
    <property type="entry name" value="MLTR_LBD"/>
</dbReference>
<reference evidence="3 4" key="1">
    <citation type="submission" date="2018-05" db="EMBL/GenBank/DDBJ databases">
        <title>Evolution of GPA BGCs.</title>
        <authorList>
            <person name="Waglechner N."/>
            <person name="Wright G.D."/>
        </authorList>
    </citation>
    <scope>NUCLEOTIDE SEQUENCE [LARGE SCALE GENOMIC DNA]</scope>
    <source>
        <strain evidence="3 4">A82846</strain>
    </source>
</reference>
<dbReference type="InterPro" id="IPR010982">
    <property type="entry name" value="Lambda_DNA-bd_dom_sf"/>
</dbReference>
<gene>
    <name evidence="3" type="ORF">DMH04_06715</name>
</gene>
<sequence length="211" mass="22647">MHCRARHNGPGCREPGGAQGRPGGGDRRQVDAVSAPRRPRPRNCVTSSPRAALSPEDVGLPGATTARRLKGLRREEVASLAGVSVHYYVKLEQGRVGNVSGQVVDAVARALRLDDVETRYLRSLLNTDAGRGRAATPVRPRPALQSMIRAMDVPAVIHGPHLEVLGINHVGKALLDDFEAMPAAERNTARWMLLNPRAPARTKLCPASSAT</sequence>
<dbReference type="EMBL" id="QHKI01000003">
    <property type="protein sequence ID" value="RSM89658.1"/>
    <property type="molecule type" value="Genomic_DNA"/>
</dbReference>
<organism evidence="3 4">
    <name type="scientific">Kibdelosporangium aridum</name>
    <dbReference type="NCBI Taxonomy" id="2030"/>
    <lineage>
        <taxon>Bacteria</taxon>
        <taxon>Bacillati</taxon>
        <taxon>Actinomycetota</taxon>
        <taxon>Actinomycetes</taxon>
        <taxon>Pseudonocardiales</taxon>
        <taxon>Pseudonocardiaceae</taxon>
        <taxon>Kibdelosporangium</taxon>
    </lineage>
</organism>
<dbReference type="Gene3D" id="3.30.450.180">
    <property type="match status" value="1"/>
</dbReference>
<dbReference type="AlphaFoldDB" id="A0A428ZNN0"/>
<dbReference type="SUPFAM" id="SSF47413">
    <property type="entry name" value="lambda repressor-like DNA-binding domains"/>
    <property type="match status" value="1"/>
</dbReference>
<feature type="domain" description="HTH cro/C1-type" evidence="2">
    <location>
        <begin position="66"/>
        <end position="119"/>
    </location>
</feature>
<evidence type="ECO:0000256" key="1">
    <source>
        <dbReference type="SAM" id="MobiDB-lite"/>
    </source>
</evidence>
<feature type="region of interest" description="Disordered" evidence="1">
    <location>
        <begin position="1"/>
        <end position="62"/>
    </location>
</feature>
<protein>
    <recommendedName>
        <fullName evidence="2">HTH cro/C1-type domain-containing protein</fullName>
    </recommendedName>
</protein>
<name>A0A428ZNN0_KIBAR</name>
<dbReference type="Pfam" id="PF17765">
    <property type="entry name" value="MLTR_LBD"/>
    <property type="match status" value="1"/>
</dbReference>
<dbReference type="GO" id="GO:0003677">
    <property type="term" value="F:DNA binding"/>
    <property type="evidence" value="ECO:0007669"/>
    <property type="project" value="InterPro"/>
</dbReference>
<comment type="caution">
    <text evidence="3">The sequence shown here is derived from an EMBL/GenBank/DDBJ whole genome shotgun (WGS) entry which is preliminary data.</text>
</comment>
<dbReference type="InterPro" id="IPR001387">
    <property type="entry name" value="Cro/C1-type_HTH"/>
</dbReference>
<evidence type="ECO:0000313" key="4">
    <source>
        <dbReference type="Proteomes" id="UP000287547"/>
    </source>
</evidence>
<dbReference type="OrthoDB" id="3608749at2"/>
<dbReference type="Proteomes" id="UP000287547">
    <property type="component" value="Unassembled WGS sequence"/>
</dbReference>